<gene>
    <name evidence="2" type="ORF">ILUMI_00147</name>
</gene>
<dbReference type="AlphaFoldDB" id="A0A8K0GQI6"/>
<evidence type="ECO:0000313" key="2">
    <source>
        <dbReference type="EMBL" id="KAF2906028.1"/>
    </source>
</evidence>
<feature type="region of interest" description="Disordered" evidence="1">
    <location>
        <begin position="145"/>
        <end position="187"/>
    </location>
</feature>
<dbReference type="Proteomes" id="UP000801492">
    <property type="component" value="Unassembled WGS sequence"/>
</dbReference>
<evidence type="ECO:0000256" key="1">
    <source>
        <dbReference type="SAM" id="MobiDB-lite"/>
    </source>
</evidence>
<dbReference type="EMBL" id="VTPC01000053">
    <property type="protein sequence ID" value="KAF2906028.1"/>
    <property type="molecule type" value="Genomic_DNA"/>
</dbReference>
<organism evidence="2 3">
    <name type="scientific">Ignelater luminosus</name>
    <name type="common">Cucubano</name>
    <name type="synonym">Pyrophorus luminosus</name>
    <dbReference type="NCBI Taxonomy" id="2038154"/>
    <lineage>
        <taxon>Eukaryota</taxon>
        <taxon>Metazoa</taxon>
        <taxon>Ecdysozoa</taxon>
        <taxon>Arthropoda</taxon>
        <taxon>Hexapoda</taxon>
        <taxon>Insecta</taxon>
        <taxon>Pterygota</taxon>
        <taxon>Neoptera</taxon>
        <taxon>Endopterygota</taxon>
        <taxon>Coleoptera</taxon>
        <taxon>Polyphaga</taxon>
        <taxon>Elateriformia</taxon>
        <taxon>Elateroidea</taxon>
        <taxon>Elateridae</taxon>
        <taxon>Agrypninae</taxon>
        <taxon>Pyrophorini</taxon>
        <taxon>Ignelater</taxon>
    </lineage>
</organism>
<keyword evidence="3" id="KW-1185">Reference proteome</keyword>
<proteinExistence type="predicted"/>
<evidence type="ECO:0000313" key="3">
    <source>
        <dbReference type="Proteomes" id="UP000801492"/>
    </source>
</evidence>
<name>A0A8K0GQI6_IGNLU</name>
<sequence>MKKSVCCSMAMSKDHIETDRRPDIAMRKTENVSVARALGMSREIVQKYFNTLEKRLTENSLFGNIFNCDETSLQLNTRAAQMLAQKGSTYSLELHPYKVQIAQNKTPEKYSLVPDISPKKALDLVSQMSIITPAARKALRQTAAVLSSDQSITKQPKTKRQSNKRRQPFENQRKTSSSSEFKEVALANSEEDEKRLSDYENECVGRCKDFQKTTGFGVFCANVGCMKDVRTTTRYITPVELRSQRKRKPRKSARFGFTNSIITPAARKARRQIAAVLSLDQSITKQPKTKRQSNKRRQPFENQRKTSSSSEFKEVALANSEEDEKRFSDYENEYVGCGKDFQKTTGFSIFCENVGCMKDVRTTTRCVTPVELRSQRKRKVTIWWSVSYTEGGLTLLQCGG</sequence>
<reference evidence="2" key="1">
    <citation type="submission" date="2019-08" db="EMBL/GenBank/DDBJ databases">
        <title>The genome of the North American firefly Photinus pyralis.</title>
        <authorList>
            <consortium name="Photinus pyralis genome working group"/>
            <person name="Fallon T.R."/>
            <person name="Sander Lower S.E."/>
            <person name="Weng J.-K."/>
        </authorList>
    </citation>
    <scope>NUCLEOTIDE SEQUENCE</scope>
    <source>
        <strain evidence="2">TRF0915ILg1</strain>
        <tissue evidence="2">Whole body</tissue>
    </source>
</reference>
<comment type="caution">
    <text evidence="2">The sequence shown here is derived from an EMBL/GenBank/DDBJ whole genome shotgun (WGS) entry which is preliminary data.</text>
</comment>
<protein>
    <submittedName>
        <fullName evidence="2">Uncharacterized protein</fullName>
    </submittedName>
</protein>
<feature type="compositionally biased region" description="Polar residues" evidence="1">
    <location>
        <begin position="145"/>
        <end position="155"/>
    </location>
</feature>
<accession>A0A8K0GQI6</accession>
<feature type="compositionally biased region" description="Basic residues" evidence="1">
    <location>
        <begin position="156"/>
        <end position="166"/>
    </location>
</feature>
<feature type="region of interest" description="Disordered" evidence="1">
    <location>
        <begin position="284"/>
        <end position="315"/>
    </location>
</feature>
<feature type="compositionally biased region" description="Basic residues" evidence="1">
    <location>
        <begin position="287"/>
        <end position="297"/>
    </location>
</feature>